<feature type="region of interest" description="Disordered" evidence="1">
    <location>
        <begin position="63"/>
        <end position="82"/>
    </location>
</feature>
<sequence length="195" mass="20911">MQLTTLLALLTSVMASVPAAALAPKAEGADWTGPKFSLVALRPGTAIHEKDITASNSQLWVSRPGGQQGAQCNNGQGTASGNNTMTTLFIKDNELLLYGGDENSHQQFAVDTEKAANVNWGPDERFETKGRTVDLESGFLSPSEEPFIACPGSDDSYTVSMFTRSSGQELLERCILFNAQTKVVGQPVSCEYSEE</sequence>
<reference evidence="3" key="2">
    <citation type="submission" date="2023-05" db="EMBL/GenBank/DDBJ databases">
        <authorList>
            <consortium name="Lawrence Berkeley National Laboratory"/>
            <person name="Steindorff A."/>
            <person name="Hensen N."/>
            <person name="Bonometti L."/>
            <person name="Westerberg I."/>
            <person name="Brannstrom I.O."/>
            <person name="Guillou S."/>
            <person name="Cros-Aarteil S."/>
            <person name="Calhoun S."/>
            <person name="Haridas S."/>
            <person name="Kuo A."/>
            <person name="Mondo S."/>
            <person name="Pangilinan J."/>
            <person name="Riley R."/>
            <person name="Labutti K."/>
            <person name="Andreopoulos B."/>
            <person name="Lipzen A."/>
            <person name="Chen C."/>
            <person name="Yanf M."/>
            <person name="Daum C."/>
            <person name="Ng V."/>
            <person name="Clum A."/>
            <person name="Ohm R."/>
            <person name="Martin F."/>
            <person name="Silar P."/>
            <person name="Natvig D."/>
            <person name="Lalanne C."/>
            <person name="Gautier V."/>
            <person name="Ament-Velasquez S.L."/>
            <person name="Kruys A."/>
            <person name="Hutchinson M.I."/>
            <person name="Powell A.J."/>
            <person name="Barry K."/>
            <person name="Miller A.N."/>
            <person name="Grigoriev I.V."/>
            <person name="Debuchy R."/>
            <person name="Gladieux P."/>
            <person name="Thoren M.H."/>
            <person name="Johannesson H."/>
        </authorList>
    </citation>
    <scope>NUCLEOTIDE SEQUENCE</scope>
    <source>
        <strain evidence="3">CBS 141.50</strain>
    </source>
</reference>
<accession>A0AAN6V2Q2</accession>
<comment type="caution">
    <text evidence="3">The sequence shown here is derived from an EMBL/GenBank/DDBJ whole genome shotgun (WGS) entry which is preliminary data.</text>
</comment>
<feature type="chain" id="PRO_5043045362" description="Cell wall protein PhiA" evidence="2">
    <location>
        <begin position="16"/>
        <end position="195"/>
    </location>
</feature>
<dbReference type="RefSeq" id="XP_062635812.1">
    <property type="nucleotide sequence ID" value="XM_062781166.1"/>
</dbReference>
<evidence type="ECO:0000256" key="2">
    <source>
        <dbReference type="SAM" id="SignalP"/>
    </source>
</evidence>
<name>A0AAN6V2Q2_9PEZI</name>
<keyword evidence="4" id="KW-1185">Reference proteome</keyword>
<proteinExistence type="predicted"/>
<reference evidence="3" key="1">
    <citation type="journal article" date="2023" name="Mol. Phylogenet. Evol.">
        <title>Genome-scale phylogeny and comparative genomics of the fungal order Sordariales.</title>
        <authorList>
            <person name="Hensen N."/>
            <person name="Bonometti L."/>
            <person name="Westerberg I."/>
            <person name="Brannstrom I.O."/>
            <person name="Guillou S."/>
            <person name="Cros-Aarteil S."/>
            <person name="Calhoun S."/>
            <person name="Haridas S."/>
            <person name="Kuo A."/>
            <person name="Mondo S."/>
            <person name="Pangilinan J."/>
            <person name="Riley R."/>
            <person name="LaButti K."/>
            <person name="Andreopoulos B."/>
            <person name="Lipzen A."/>
            <person name="Chen C."/>
            <person name="Yan M."/>
            <person name="Daum C."/>
            <person name="Ng V."/>
            <person name="Clum A."/>
            <person name="Steindorff A."/>
            <person name="Ohm R.A."/>
            <person name="Martin F."/>
            <person name="Silar P."/>
            <person name="Natvig D.O."/>
            <person name="Lalanne C."/>
            <person name="Gautier V."/>
            <person name="Ament-Velasquez S.L."/>
            <person name="Kruys A."/>
            <person name="Hutchinson M.I."/>
            <person name="Powell A.J."/>
            <person name="Barry K."/>
            <person name="Miller A.N."/>
            <person name="Grigoriev I.V."/>
            <person name="Debuchy R."/>
            <person name="Gladieux P."/>
            <person name="Hiltunen Thoren M."/>
            <person name="Johannesson H."/>
        </authorList>
    </citation>
    <scope>NUCLEOTIDE SEQUENCE</scope>
    <source>
        <strain evidence="3">CBS 141.50</strain>
    </source>
</reference>
<dbReference type="GeneID" id="87817779"/>
<gene>
    <name evidence="3" type="ORF">C8A04DRAFT_29889</name>
</gene>
<organism evidence="3 4">
    <name type="scientific">Dichotomopilus funicola</name>
    <dbReference type="NCBI Taxonomy" id="1934379"/>
    <lineage>
        <taxon>Eukaryota</taxon>
        <taxon>Fungi</taxon>
        <taxon>Dikarya</taxon>
        <taxon>Ascomycota</taxon>
        <taxon>Pezizomycotina</taxon>
        <taxon>Sordariomycetes</taxon>
        <taxon>Sordariomycetidae</taxon>
        <taxon>Sordariales</taxon>
        <taxon>Chaetomiaceae</taxon>
        <taxon>Dichotomopilus</taxon>
    </lineage>
</organism>
<feature type="signal peptide" evidence="2">
    <location>
        <begin position="1"/>
        <end position="15"/>
    </location>
</feature>
<evidence type="ECO:0000313" key="4">
    <source>
        <dbReference type="Proteomes" id="UP001302676"/>
    </source>
</evidence>
<dbReference type="AlphaFoldDB" id="A0AAN6V2Q2"/>
<evidence type="ECO:0000313" key="3">
    <source>
        <dbReference type="EMBL" id="KAK4142441.1"/>
    </source>
</evidence>
<protein>
    <recommendedName>
        <fullName evidence="5">Cell wall protein PhiA</fullName>
    </recommendedName>
</protein>
<keyword evidence="2" id="KW-0732">Signal</keyword>
<dbReference type="Proteomes" id="UP001302676">
    <property type="component" value="Unassembled WGS sequence"/>
</dbReference>
<evidence type="ECO:0008006" key="5">
    <source>
        <dbReference type="Google" id="ProtNLM"/>
    </source>
</evidence>
<evidence type="ECO:0000256" key="1">
    <source>
        <dbReference type="SAM" id="MobiDB-lite"/>
    </source>
</evidence>
<dbReference type="EMBL" id="MU853597">
    <property type="protein sequence ID" value="KAK4142441.1"/>
    <property type="molecule type" value="Genomic_DNA"/>
</dbReference>